<dbReference type="AlphaFoldDB" id="A0A9D2EHJ5"/>
<sequence>MSASTVLLWRHGQTDYNASGKLQGQVDIALNEIGRAQAVAAAEVLMRVEPARIVSSDLSRAHATAQTLAERVGVPVHLDERLRERGFGQWEGLTHPEIAEQWPEQFEVWTGGGHPEGIGAETRGDAGRRLAAGVREQAAAMDGGVLVVTSHGAAISSGITSLLGLDAEDWRGITGLGNCHWSVLRENRGSEPAWRLTAHNVGLEGPDFTHGPSIR</sequence>
<protein>
    <submittedName>
        <fullName evidence="4">Histidine phosphatase family protein</fullName>
    </submittedName>
</protein>
<comment type="caution">
    <text evidence="4">The sequence shown here is derived from an EMBL/GenBank/DDBJ whole genome shotgun (WGS) entry which is preliminary data.</text>
</comment>
<dbReference type="PANTHER" id="PTHR46517:SF1">
    <property type="entry name" value="FRUCTOSE-2,6-BISPHOSPHATASE TIGAR"/>
    <property type="match status" value="1"/>
</dbReference>
<dbReference type="InterPro" id="IPR001345">
    <property type="entry name" value="PG/BPGM_mutase_AS"/>
</dbReference>
<evidence type="ECO:0000256" key="2">
    <source>
        <dbReference type="PIRSR" id="PIRSR613078-1"/>
    </source>
</evidence>
<dbReference type="Pfam" id="PF00300">
    <property type="entry name" value="His_Phos_1"/>
    <property type="match status" value="1"/>
</dbReference>
<accession>A0A9D2EHJ5</accession>
<feature type="binding site" evidence="3">
    <location>
        <begin position="10"/>
        <end position="17"/>
    </location>
    <ligand>
        <name>substrate</name>
    </ligand>
</feature>
<dbReference type="GO" id="GO:0043456">
    <property type="term" value="P:regulation of pentose-phosphate shunt"/>
    <property type="evidence" value="ECO:0007669"/>
    <property type="project" value="TreeGrafter"/>
</dbReference>
<proteinExistence type="predicted"/>
<dbReference type="CDD" id="cd07067">
    <property type="entry name" value="HP_PGM_like"/>
    <property type="match status" value="1"/>
</dbReference>
<reference evidence="4" key="1">
    <citation type="journal article" date="2021" name="PeerJ">
        <title>Extensive microbial diversity within the chicken gut microbiome revealed by metagenomics and culture.</title>
        <authorList>
            <person name="Gilroy R."/>
            <person name="Ravi A."/>
            <person name="Getino M."/>
            <person name="Pursley I."/>
            <person name="Horton D.L."/>
            <person name="Alikhan N.F."/>
            <person name="Baker D."/>
            <person name="Gharbi K."/>
            <person name="Hall N."/>
            <person name="Watson M."/>
            <person name="Adriaenssens E.M."/>
            <person name="Foster-Nyarko E."/>
            <person name="Jarju S."/>
            <person name="Secka A."/>
            <person name="Antonio M."/>
            <person name="Oren A."/>
            <person name="Chaudhuri R.R."/>
            <person name="La Ragione R."/>
            <person name="Hildebrand F."/>
            <person name="Pallen M.J."/>
        </authorList>
    </citation>
    <scope>NUCLEOTIDE SEQUENCE</scope>
    <source>
        <strain evidence="4">ChiGjej4B4-7305</strain>
    </source>
</reference>
<name>A0A9D2EHJ5_9MICO</name>
<dbReference type="GO" id="GO:0004331">
    <property type="term" value="F:fructose-2,6-bisphosphate 2-phosphatase activity"/>
    <property type="evidence" value="ECO:0007669"/>
    <property type="project" value="TreeGrafter"/>
</dbReference>
<dbReference type="PANTHER" id="PTHR46517">
    <property type="entry name" value="FRUCTOSE-2,6-BISPHOSPHATASE TIGAR"/>
    <property type="match status" value="1"/>
</dbReference>
<feature type="active site" description="Proton donor/acceptor" evidence="2">
    <location>
        <position position="84"/>
    </location>
</feature>
<dbReference type="SUPFAM" id="SSF53254">
    <property type="entry name" value="Phosphoglycerate mutase-like"/>
    <property type="match status" value="1"/>
</dbReference>
<dbReference type="EMBL" id="DXBY01000315">
    <property type="protein sequence ID" value="HIZ37744.1"/>
    <property type="molecule type" value="Genomic_DNA"/>
</dbReference>
<reference evidence="4" key="2">
    <citation type="submission" date="2021-04" db="EMBL/GenBank/DDBJ databases">
        <authorList>
            <person name="Gilroy R."/>
        </authorList>
    </citation>
    <scope>NUCLEOTIDE SEQUENCE</scope>
    <source>
        <strain evidence="4">ChiGjej4B4-7305</strain>
    </source>
</reference>
<gene>
    <name evidence="4" type="ORF">H9815_18355</name>
</gene>
<dbReference type="Proteomes" id="UP000824037">
    <property type="component" value="Unassembled WGS sequence"/>
</dbReference>
<dbReference type="InterPro" id="IPR051695">
    <property type="entry name" value="Phosphoglycerate_Mutase"/>
</dbReference>
<organism evidence="4 5">
    <name type="scientific">Candidatus Ruania gallistercoris</name>
    <dbReference type="NCBI Taxonomy" id="2838746"/>
    <lineage>
        <taxon>Bacteria</taxon>
        <taxon>Bacillati</taxon>
        <taxon>Actinomycetota</taxon>
        <taxon>Actinomycetes</taxon>
        <taxon>Micrococcales</taxon>
        <taxon>Ruaniaceae</taxon>
        <taxon>Ruania</taxon>
    </lineage>
</organism>
<dbReference type="SMART" id="SM00855">
    <property type="entry name" value="PGAM"/>
    <property type="match status" value="1"/>
</dbReference>
<dbReference type="InterPro" id="IPR013078">
    <property type="entry name" value="His_Pase_superF_clade-1"/>
</dbReference>
<evidence type="ECO:0000256" key="1">
    <source>
        <dbReference type="ARBA" id="ARBA00022801"/>
    </source>
</evidence>
<evidence type="ECO:0000256" key="3">
    <source>
        <dbReference type="PIRSR" id="PIRSR613078-2"/>
    </source>
</evidence>
<dbReference type="InterPro" id="IPR029033">
    <property type="entry name" value="His_PPase_superfam"/>
</dbReference>
<evidence type="ECO:0000313" key="4">
    <source>
        <dbReference type="EMBL" id="HIZ37744.1"/>
    </source>
</evidence>
<dbReference type="GO" id="GO:0005829">
    <property type="term" value="C:cytosol"/>
    <property type="evidence" value="ECO:0007669"/>
    <property type="project" value="TreeGrafter"/>
</dbReference>
<feature type="binding site" evidence="3">
    <location>
        <position position="60"/>
    </location>
    <ligand>
        <name>substrate</name>
    </ligand>
</feature>
<dbReference type="Gene3D" id="3.40.50.1240">
    <property type="entry name" value="Phosphoglycerate mutase-like"/>
    <property type="match status" value="1"/>
</dbReference>
<dbReference type="PROSITE" id="PS00175">
    <property type="entry name" value="PG_MUTASE"/>
    <property type="match status" value="1"/>
</dbReference>
<evidence type="ECO:0000313" key="5">
    <source>
        <dbReference type="Proteomes" id="UP000824037"/>
    </source>
</evidence>
<keyword evidence="1" id="KW-0378">Hydrolase</keyword>
<feature type="active site" description="Tele-phosphohistidine intermediate" evidence="2">
    <location>
        <position position="11"/>
    </location>
</feature>
<dbReference type="GO" id="GO:0045820">
    <property type="term" value="P:negative regulation of glycolytic process"/>
    <property type="evidence" value="ECO:0007669"/>
    <property type="project" value="TreeGrafter"/>
</dbReference>